<dbReference type="Gene3D" id="1.20.58.1180">
    <property type="match status" value="1"/>
</dbReference>
<feature type="region of interest" description="Disordered" evidence="2">
    <location>
        <begin position="23"/>
        <end position="56"/>
    </location>
</feature>
<reference evidence="3 4" key="1">
    <citation type="journal article" date="2016" name="Mol. Biol. Evol.">
        <title>Comparative Genomics of Early-Diverging Mushroom-Forming Fungi Provides Insights into the Origins of Lignocellulose Decay Capabilities.</title>
        <authorList>
            <person name="Nagy L.G."/>
            <person name="Riley R."/>
            <person name="Tritt A."/>
            <person name="Adam C."/>
            <person name="Daum C."/>
            <person name="Floudas D."/>
            <person name="Sun H."/>
            <person name="Yadav J.S."/>
            <person name="Pangilinan J."/>
            <person name="Larsson K.H."/>
            <person name="Matsuura K."/>
            <person name="Barry K."/>
            <person name="Labutti K."/>
            <person name="Kuo R."/>
            <person name="Ohm R.A."/>
            <person name="Bhattacharya S.S."/>
            <person name="Shirouzu T."/>
            <person name="Yoshinaga Y."/>
            <person name="Martin F.M."/>
            <person name="Grigoriev I.V."/>
            <person name="Hibbett D.S."/>
        </authorList>
    </citation>
    <scope>NUCLEOTIDE SEQUENCE [LARGE SCALE GENOMIC DNA]</scope>
    <source>
        <strain evidence="3 4">TUFC12733</strain>
    </source>
</reference>
<feature type="non-terminal residue" evidence="3">
    <location>
        <position position="1"/>
    </location>
</feature>
<dbReference type="OrthoDB" id="2153661at2759"/>
<organism evidence="3 4">
    <name type="scientific">Calocera viscosa (strain TUFC12733)</name>
    <dbReference type="NCBI Taxonomy" id="1330018"/>
    <lineage>
        <taxon>Eukaryota</taxon>
        <taxon>Fungi</taxon>
        <taxon>Dikarya</taxon>
        <taxon>Basidiomycota</taxon>
        <taxon>Agaricomycotina</taxon>
        <taxon>Dacrymycetes</taxon>
        <taxon>Dacrymycetales</taxon>
        <taxon>Dacrymycetaceae</taxon>
        <taxon>Calocera</taxon>
    </lineage>
</organism>
<dbReference type="InterPro" id="IPR036610">
    <property type="entry name" value="PEBP-like_sf"/>
</dbReference>
<evidence type="ECO:0000256" key="1">
    <source>
        <dbReference type="ARBA" id="ARBA00007091"/>
    </source>
</evidence>
<dbReference type="InterPro" id="IPR001858">
    <property type="entry name" value="Phosphatidylethanolamine-bd_CS"/>
</dbReference>
<dbReference type="EMBL" id="KV417271">
    <property type="protein sequence ID" value="KZO99629.1"/>
    <property type="molecule type" value="Genomic_DNA"/>
</dbReference>
<gene>
    <name evidence="3" type="ORF">CALVIDRAFT_534052</name>
</gene>
<dbReference type="InterPro" id="IPR035810">
    <property type="entry name" value="PEBP_euk"/>
</dbReference>
<keyword evidence="4" id="KW-1185">Reference proteome</keyword>
<dbReference type="PROSITE" id="PS01220">
    <property type="entry name" value="PBP"/>
    <property type="match status" value="1"/>
</dbReference>
<sequence>MHAARRAASALCSRGPAVLRRVYTTPSSAPSADPSAASTSSDSSPPSPPTYTPPLSPGQLEIYDLSLSLLLSDKARKLDQLSSLRAELPTLPADAQALAQKKLSKLEVDAEINDPEVRWRHKRGLGDLSLPVYRYLREAQWRKEGALDLLMERLWQMHVLPDVLPWVDPTVEMRVRFQGGEDVEPGGYLTPEHTEKEPEIYTTAFHMEERYYTLVMVDPDVPSPATSSYTTFLHWLIPNIPLTCLSPSPLPLPPALQPYIPPHPQAGTPYHRYTLLLLPQRGLISRMKAPLRRGFSLRDFVRTYDLTGGPVQGAPPRALVGAHKGAKKGPKVKVNTGAEVGGGGAHMFREVWDESVPGIHERAFGTPELRYGKPKTVDPYLDEEGVRPRRYY</sequence>
<dbReference type="AlphaFoldDB" id="A0A167QCG3"/>
<accession>A0A167QCG3</accession>
<dbReference type="PANTHER" id="PTHR11362:SF82">
    <property type="entry name" value="PHOSPHATIDYLETHANOLAMINE-BINDING PROTEIN 4"/>
    <property type="match status" value="1"/>
</dbReference>
<dbReference type="PANTHER" id="PTHR11362">
    <property type="entry name" value="PHOSPHATIDYLETHANOLAMINE-BINDING PROTEIN"/>
    <property type="match status" value="1"/>
</dbReference>
<dbReference type="Proteomes" id="UP000076738">
    <property type="component" value="Unassembled WGS sequence"/>
</dbReference>
<feature type="compositionally biased region" description="Low complexity" evidence="2">
    <location>
        <begin position="23"/>
        <end position="44"/>
    </location>
</feature>
<feature type="compositionally biased region" description="Pro residues" evidence="2">
    <location>
        <begin position="45"/>
        <end position="56"/>
    </location>
</feature>
<proteinExistence type="inferred from homology"/>
<dbReference type="SUPFAM" id="SSF49777">
    <property type="entry name" value="PEBP-like"/>
    <property type="match status" value="1"/>
</dbReference>
<dbReference type="InterPro" id="IPR008914">
    <property type="entry name" value="PEBP"/>
</dbReference>
<name>A0A167QCG3_CALVF</name>
<evidence type="ECO:0000256" key="2">
    <source>
        <dbReference type="SAM" id="MobiDB-lite"/>
    </source>
</evidence>
<comment type="similarity">
    <text evidence="1">Belongs to the phosphatidylethanolamine-binding protein family.</text>
</comment>
<evidence type="ECO:0000313" key="4">
    <source>
        <dbReference type="Proteomes" id="UP000076738"/>
    </source>
</evidence>
<protein>
    <submittedName>
        <fullName evidence="3">PEBP-like protein</fullName>
    </submittedName>
</protein>
<dbReference type="Pfam" id="PF01161">
    <property type="entry name" value="PBP"/>
    <property type="match status" value="1"/>
</dbReference>
<evidence type="ECO:0000313" key="3">
    <source>
        <dbReference type="EMBL" id="KZO99629.1"/>
    </source>
</evidence>
<dbReference type="Gene3D" id="3.90.280.10">
    <property type="entry name" value="PEBP-like"/>
    <property type="match status" value="1"/>
</dbReference>
<dbReference type="STRING" id="1330018.A0A167QCG3"/>
<dbReference type="CDD" id="cd00866">
    <property type="entry name" value="PEBP_euk"/>
    <property type="match status" value="1"/>
</dbReference>